<evidence type="ECO:0000313" key="8">
    <source>
        <dbReference type="Proteomes" id="UP000319829"/>
    </source>
</evidence>
<feature type="domain" description="RlpA-like protein double-psi beta-barrel" evidence="6">
    <location>
        <begin position="44"/>
        <end position="130"/>
    </location>
</feature>
<feature type="chain" id="PRO_5022274511" description="Probable endolytic peptidoglycan transglycosylase RlpA" evidence="5">
    <location>
        <begin position="27"/>
        <end position="136"/>
    </location>
</feature>
<dbReference type="GO" id="GO:0008932">
    <property type="term" value="F:lytic endotransglycosylase activity"/>
    <property type="evidence" value="ECO:0007669"/>
    <property type="project" value="UniProtKB-UniRule"/>
</dbReference>
<evidence type="ECO:0000256" key="1">
    <source>
        <dbReference type="ARBA" id="ARBA00023239"/>
    </source>
</evidence>
<dbReference type="CDD" id="cd22268">
    <property type="entry name" value="DPBB_RlpA-like"/>
    <property type="match status" value="1"/>
</dbReference>
<evidence type="ECO:0000259" key="6">
    <source>
        <dbReference type="Pfam" id="PF03330"/>
    </source>
</evidence>
<accession>A0A538SX95</accession>
<keyword evidence="3" id="KW-0472">Membrane</keyword>
<dbReference type="PANTHER" id="PTHR34183:SF8">
    <property type="entry name" value="ENDOLYTIC PEPTIDOGLYCAN TRANSGLYCOSYLASE RLPA-RELATED"/>
    <property type="match status" value="1"/>
</dbReference>
<keyword evidence="1 3" id="KW-0456">Lyase</keyword>
<dbReference type="InterPro" id="IPR012997">
    <property type="entry name" value="RplA"/>
</dbReference>
<evidence type="ECO:0000256" key="5">
    <source>
        <dbReference type="SAM" id="SignalP"/>
    </source>
</evidence>
<feature type="signal peptide" evidence="5">
    <location>
        <begin position="1"/>
        <end position="26"/>
    </location>
</feature>
<reference evidence="7 8" key="1">
    <citation type="journal article" date="2019" name="Nat. Microbiol.">
        <title>Mediterranean grassland soil C-N compound turnover is dependent on rainfall and depth, and is mediated by genomically divergent microorganisms.</title>
        <authorList>
            <person name="Diamond S."/>
            <person name="Andeer P.F."/>
            <person name="Li Z."/>
            <person name="Crits-Christoph A."/>
            <person name="Burstein D."/>
            <person name="Anantharaman K."/>
            <person name="Lane K.R."/>
            <person name="Thomas B.C."/>
            <person name="Pan C."/>
            <person name="Northen T.R."/>
            <person name="Banfield J.F."/>
        </authorList>
    </citation>
    <scope>NUCLEOTIDE SEQUENCE [LARGE SCALE GENOMIC DNA]</scope>
    <source>
        <strain evidence="7">WS_4</strain>
    </source>
</reference>
<evidence type="ECO:0000256" key="3">
    <source>
        <dbReference type="HAMAP-Rule" id="MF_02071"/>
    </source>
</evidence>
<dbReference type="Gene3D" id="2.40.40.10">
    <property type="entry name" value="RlpA-like domain"/>
    <property type="match status" value="1"/>
</dbReference>
<sequence>MERGPMRYVAWMAVWTLLSLSGCATAGGPSGPGPRAPAPDVELGRASYYHSRFHGNRTASGERYDETRLTAAHRTLPFGTRVRVTNLDNGRSVVVTIVDRGPFTRGRVIDVSRRAARKLGFLRDGTARVTLEVLGR</sequence>
<dbReference type="InterPro" id="IPR034718">
    <property type="entry name" value="RlpA"/>
</dbReference>
<dbReference type="Proteomes" id="UP000319829">
    <property type="component" value="Unassembled WGS sequence"/>
</dbReference>
<evidence type="ECO:0000256" key="4">
    <source>
        <dbReference type="RuleBase" id="RU003495"/>
    </source>
</evidence>
<protein>
    <recommendedName>
        <fullName evidence="3">Probable endolytic peptidoglycan transglycosylase RlpA</fullName>
        <ecNumber evidence="3">4.2.2.-</ecNumber>
    </recommendedName>
</protein>
<organism evidence="7 8">
    <name type="scientific">Eiseniibacteriota bacterium</name>
    <dbReference type="NCBI Taxonomy" id="2212470"/>
    <lineage>
        <taxon>Bacteria</taxon>
        <taxon>Candidatus Eiseniibacteriota</taxon>
    </lineage>
</organism>
<evidence type="ECO:0000256" key="2">
    <source>
        <dbReference type="ARBA" id="ARBA00023316"/>
    </source>
</evidence>
<comment type="function">
    <text evidence="3">Lytic transglycosylase with a strong preference for naked glycan strands that lack stem peptides.</text>
</comment>
<dbReference type="EC" id="4.2.2.-" evidence="3"/>
<dbReference type="InterPro" id="IPR009009">
    <property type="entry name" value="RlpA-like_DPBB"/>
</dbReference>
<evidence type="ECO:0000313" key="7">
    <source>
        <dbReference type="EMBL" id="TMQ56007.1"/>
    </source>
</evidence>
<dbReference type="SUPFAM" id="SSF50685">
    <property type="entry name" value="Barwin-like endoglucanases"/>
    <property type="match status" value="1"/>
</dbReference>
<keyword evidence="3" id="KW-0449">Lipoprotein</keyword>
<keyword evidence="5" id="KW-0732">Signal</keyword>
<dbReference type="HAMAP" id="MF_02071">
    <property type="entry name" value="RlpA"/>
    <property type="match status" value="1"/>
</dbReference>
<keyword evidence="2 3" id="KW-0961">Cell wall biogenesis/degradation</keyword>
<dbReference type="Pfam" id="PF03330">
    <property type="entry name" value="DPBB_1"/>
    <property type="match status" value="1"/>
</dbReference>
<dbReference type="PROSITE" id="PS51257">
    <property type="entry name" value="PROKAR_LIPOPROTEIN"/>
    <property type="match status" value="1"/>
</dbReference>
<dbReference type="PANTHER" id="PTHR34183">
    <property type="entry name" value="ENDOLYTIC PEPTIDOGLYCAN TRANSGLYCOSYLASE RLPA"/>
    <property type="match status" value="1"/>
</dbReference>
<dbReference type="EMBL" id="VBOU01000009">
    <property type="protein sequence ID" value="TMQ56007.1"/>
    <property type="molecule type" value="Genomic_DNA"/>
</dbReference>
<dbReference type="GO" id="GO:0005886">
    <property type="term" value="C:plasma membrane"/>
    <property type="evidence" value="ECO:0007669"/>
    <property type="project" value="UniProtKB-SubCell"/>
</dbReference>
<proteinExistence type="inferred from homology"/>
<gene>
    <name evidence="3" type="primary">rlpA</name>
    <name evidence="7" type="ORF">E6K74_01485</name>
</gene>
<dbReference type="AlphaFoldDB" id="A0A538SX95"/>
<comment type="subcellular location">
    <subcellularLocation>
        <location evidence="3">Cell membrane</location>
        <topology evidence="3">Lipid-anchor</topology>
    </subcellularLocation>
</comment>
<keyword evidence="3" id="KW-1003">Cell membrane</keyword>
<dbReference type="GO" id="GO:0071555">
    <property type="term" value="P:cell wall organization"/>
    <property type="evidence" value="ECO:0007669"/>
    <property type="project" value="UniProtKB-KW"/>
</dbReference>
<comment type="similarity">
    <text evidence="3 4">Belongs to the RlpA family.</text>
</comment>
<dbReference type="InterPro" id="IPR036908">
    <property type="entry name" value="RlpA-like_sf"/>
</dbReference>
<dbReference type="NCBIfam" id="TIGR00413">
    <property type="entry name" value="rlpA"/>
    <property type="match status" value="1"/>
</dbReference>
<name>A0A538SX95_UNCEI</name>
<keyword evidence="3" id="KW-0564">Palmitate</keyword>
<comment type="caution">
    <text evidence="7">The sequence shown here is derived from an EMBL/GenBank/DDBJ whole genome shotgun (WGS) entry which is preliminary data.</text>
</comment>
<dbReference type="GO" id="GO:0000270">
    <property type="term" value="P:peptidoglycan metabolic process"/>
    <property type="evidence" value="ECO:0007669"/>
    <property type="project" value="UniProtKB-UniRule"/>
</dbReference>